<comment type="similarity">
    <text evidence="7">Belongs to the glycosyl hydrolase 18 family.</text>
</comment>
<comment type="caution">
    <text evidence="9">The sequence shown here is derived from an EMBL/GenBank/DDBJ whole genome shotgun (WGS) entry which is preliminary data.</text>
</comment>
<dbReference type="SMART" id="SM00636">
    <property type="entry name" value="Glyco_18"/>
    <property type="match status" value="1"/>
</dbReference>
<evidence type="ECO:0000313" key="11">
    <source>
        <dbReference type="Proteomes" id="UP000268652"/>
    </source>
</evidence>
<keyword evidence="11" id="KW-1185">Reference proteome</keyword>
<dbReference type="GO" id="GO:0008061">
    <property type="term" value="F:chitin binding"/>
    <property type="evidence" value="ECO:0007669"/>
    <property type="project" value="InterPro"/>
</dbReference>
<dbReference type="Gene3D" id="3.20.20.80">
    <property type="entry name" value="Glycosidases"/>
    <property type="match status" value="1"/>
</dbReference>
<proteinExistence type="inferred from homology"/>
<dbReference type="InterPro" id="IPR001579">
    <property type="entry name" value="Glyco_hydro_18_chit_AS"/>
</dbReference>
<dbReference type="AlphaFoldDB" id="A0A3A9W9Q4"/>
<keyword evidence="4" id="KW-0146">Chitin degradation</keyword>
<evidence type="ECO:0000256" key="4">
    <source>
        <dbReference type="ARBA" id="ARBA00023024"/>
    </source>
</evidence>
<dbReference type="Gene3D" id="3.10.50.10">
    <property type="match status" value="1"/>
</dbReference>
<evidence type="ECO:0000259" key="8">
    <source>
        <dbReference type="PROSITE" id="PS51910"/>
    </source>
</evidence>
<gene>
    <name evidence="10" type="ORF">D7318_13510</name>
    <name evidence="9" type="ORF">D7319_13015</name>
</gene>
<evidence type="ECO:0000313" key="9">
    <source>
        <dbReference type="EMBL" id="RKN09439.1"/>
    </source>
</evidence>
<accession>A0A3A9W9Q4</accession>
<dbReference type="GO" id="GO:0005975">
    <property type="term" value="P:carbohydrate metabolic process"/>
    <property type="evidence" value="ECO:0007669"/>
    <property type="project" value="InterPro"/>
</dbReference>
<dbReference type="PANTHER" id="PTHR11177">
    <property type="entry name" value="CHITINASE"/>
    <property type="match status" value="1"/>
</dbReference>
<feature type="domain" description="GH18" evidence="8">
    <location>
        <begin position="18"/>
        <end position="385"/>
    </location>
</feature>
<reference evidence="11 12" key="1">
    <citation type="submission" date="2018-09" db="EMBL/GenBank/DDBJ databases">
        <title>Streptomyces sp. nov. DS1-2, an endophytic actinomycete isolated from roots of Dendrobium scabrilingue.</title>
        <authorList>
            <person name="Kuncharoen N."/>
            <person name="Kudo T."/>
            <person name="Ohkuma M."/>
            <person name="Yuki M."/>
            <person name="Tanasupawat S."/>
        </authorList>
    </citation>
    <scope>NUCLEOTIDE SEQUENCE [LARGE SCALE GENOMIC DNA]</scope>
    <source>
        <strain evidence="9 12">AZ1-7</strain>
        <strain evidence="10 11">DS1-2</strain>
    </source>
</reference>
<keyword evidence="4" id="KW-0119">Carbohydrate metabolism</keyword>
<dbReference type="PROSITE" id="PS01095">
    <property type="entry name" value="GH18_1"/>
    <property type="match status" value="1"/>
</dbReference>
<evidence type="ECO:0000256" key="7">
    <source>
        <dbReference type="RuleBase" id="RU004453"/>
    </source>
</evidence>
<evidence type="ECO:0000256" key="5">
    <source>
        <dbReference type="ARBA" id="ARBA00023295"/>
    </source>
</evidence>
<evidence type="ECO:0000256" key="1">
    <source>
        <dbReference type="ARBA" id="ARBA00000822"/>
    </source>
</evidence>
<name>A0A3A9W9Q4_9ACTN</name>
<dbReference type="InterPro" id="IPR017853">
    <property type="entry name" value="GH"/>
</dbReference>
<evidence type="ECO:0000256" key="3">
    <source>
        <dbReference type="ARBA" id="ARBA00022801"/>
    </source>
</evidence>
<dbReference type="OrthoDB" id="9775889at2"/>
<dbReference type="InterPro" id="IPR029070">
    <property type="entry name" value="Chitinase_insertion_sf"/>
</dbReference>
<dbReference type="EMBL" id="RBDX01000008">
    <property type="protein sequence ID" value="RKN09439.1"/>
    <property type="molecule type" value="Genomic_DNA"/>
</dbReference>
<evidence type="ECO:0000313" key="10">
    <source>
        <dbReference type="EMBL" id="RKN23163.1"/>
    </source>
</evidence>
<evidence type="ECO:0000256" key="2">
    <source>
        <dbReference type="ARBA" id="ARBA00012729"/>
    </source>
</evidence>
<dbReference type="InterPro" id="IPR011583">
    <property type="entry name" value="Chitinase_II/V-like_cat"/>
</dbReference>
<dbReference type="PROSITE" id="PS51910">
    <property type="entry name" value="GH18_2"/>
    <property type="match status" value="1"/>
</dbReference>
<dbReference type="SUPFAM" id="SSF54556">
    <property type="entry name" value="Chitinase insertion domain"/>
    <property type="match status" value="1"/>
</dbReference>
<dbReference type="EC" id="3.2.1.14" evidence="2"/>
<dbReference type="Pfam" id="PF00704">
    <property type="entry name" value="Glyco_hydro_18"/>
    <property type="match status" value="1"/>
</dbReference>
<dbReference type="EMBL" id="RBDY01000008">
    <property type="protein sequence ID" value="RKN23163.1"/>
    <property type="molecule type" value="Genomic_DNA"/>
</dbReference>
<keyword evidence="3 6" id="KW-0378">Hydrolase</keyword>
<dbReference type="GO" id="GO:0006032">
    <property type="term" value="P:chitin catabolic process"/>
    <property type="evidence" value="ECO:0007669"/>
    <property type="project" value="UniProtKB-KW"/>
</dbReference>
<dbReference type="SUPFAM" id="SSF51445">
    <property type="entry name" value="(Trans)glycosidases"/>
    <property type="match status" value="1"/>
</dbReference>
<comment type="catalytic activity">
    <reaction evidence="1">
        <text>Random endo-hydrolysis of N-acetyl-beta-D-glucosaminide (1-&gt;4)-beta-linkages in chitin and chitodextrins.</text>
        <dbReference type="EC" id="3.2.1.14"/>
    </reaction>
</comment>
<dbReference type="GO" id="GO:0008843">
    <property type="term" value="F:endochitinase activity"/>
    <property type="evidence" value="ECO:0007669"/>
    <property type="project" value="UniProtKB-EC"/>
</dbReference>
<sequence length="385" mass="40976">MAAQSGSAQAAAQQPGERVNLGYFAEWGVYDRGYHVKNIVDSGTAEDITHINYAFGNVTGGECTLGDSYAAYERAYTAAESVSGQADTWDQPLRGNFNQLLQLKEAYPDIKVVWSFGGWSWSGGFGQAMQDPQRFAQSCYDLVNDPRWEGLFDGIDLDWEYPNACGLTCDTSGPEVFEEMMSTFRSVFGDQLVTAAITADASDGGKIDAADYAGGAQHADHIAVMTYDFFGGFTPAGPTAPHSPLTSYDGIPAEGFNSEAAIDKLIAQGVPAEKLLLGIGFYGRGWTGVTQSAPGGTATGAAPGTYEAGIDDYKVLIDECPPTGTVAGTAYAHCGNEWWSYDTPETIVDKMAWANDRDLGGAFFWELSGDTADGQLVNAIETGLG</sequence>
<dbReference type="Proteomes" id="UP000268652">
    <property type="component" value="Unassembled WGS sequence"/>
</dbReference>
<evidence type="ECO:0000313" key="12">
    <source>
        <dbReference type="Proteomes" id="UP000275024"/>
    </source>
</evidence>
<dbReference type="InterPro" id="IPR050314">
    <property type="entry name" value="Glycosyl_Hydrlase_18"/>
</dbReference>
<keyword evidence="5 6" id="KW-0326">Glycosidase</keyword>
<evidence type="ECO:0000256" key="6">
    <source>
        <dbReference type="RuleBase" id="RU000489"/>
    </source>
</evidence>
<organism evidence="9 12">
    <name type="scientific">Streptomyces radicis</name>
    <dbReference type="NCBI Taxonomy" id="1750517"/>
    <lineage>
        <taxon>Bacteria</taxon>
        <taxon>Bacillati</taxon>
        <taxon>Actinomycetota</taxon>
        <taxon>Actinomycetes</taxon>
        <taxon>Kitasatosporales</taxon>
        <taxon>Streptomycetaceae</taxon>
        <taxon>Streptomyces</taxon>
    </lineage>
</organism>
<dbReference type="PANTHER" id="PTHR11177:SF317">
    <property type="entry name" value="CHITINASE 12-RELATED"/>
    <property type="match status" value="1"/>
</dbReference>
<dbReference type="Proteomes" id="UP000275024">
    <property type="component" value="Unassembled WGS sequence"/>
</dbReference>
<keyword evidence="4" id="KW-0624">Polysaccharide degradation</keyword>
<dbReference type="InterPro" id="IPR001223">
    <property type="entry name" value="Glyco_hydro18_cat"/>
</dbReference>
<protein>
    <recommendedName>
        <fullName evidence="2">chitinase</fullName>
        <ecNumber evidence="2">3.2.1.14</ecNumber>
    </recommendedName>
</protein>